<evidence type="ECO:0000313" key="3">
    <source>
        <dbReference type="EMBL" id="MEN7546640.1"/>
    </source>
</evidence>
<dbReference type="Pfam" id="PF13785">
    <property type="entry name" value="DUF4178"/>
    <property type="match status" value="1"/>
</dbReference>
<keyword evidence="1" id="KW-0812">Transmembrane</keyword>
<dbReference type="Proteomes" id="UP001403385">
    <property type="component" value="Unassembled WGS sequence"/>
</dbReference>
<proteinExistence type="predicted"/>
<keyword evidence="4" id="KW-1185">Reference proteome</keyword>
<evidence type="ECO:0000259" key="2">
    <source>
        <dbReference type="Pfam" id="PF13785"/>
    </source>
</evidence>
<comment type="caution">
    <text evidence="3">The sequence shown here is derived from an EMBL/GenBank/DDBJ whole genome shotgun (WGS) entry which is preliminary data.</text>
</comment>
<dbReference type="AlphaFoldDB" id="A0AAW9RU98"/>
<name>A0AAW9RU98_9BACT</name>
<dbReference type="EMBL" id="JBDKWZ010000001">
    <property type="protein sequence ID" value="MEN7546640.1"/>
    <property type="molecule type" value="Genomic_DNA"/>
</dbReference>
<dbReference type="RefSeq" id="WP_346819424.1">
    <property type="nucleotide sequence ID" value="NZ_JBDKWZ010000001.1"/>
</dbReference>
<protein>
    <submittedName>
        <fullName evidence="3">DUF4178 domain-containing protein</fullName>
    </submittedName>
</protein>
<reference evidence="3 4" key="1">
    <citation type="submission" date="2024-04" db="EMBL/GenBank/DDBJ databases">
        <title>Novel genus in family Flammeovirgaceae.</title>
        <authorList>
            <person name="Nguyen T.H."/>
            <person name="Vuong T.Q."/>
            <person name="Le H."/>
            <person name="Kim S.-G."/>
        </authorList>
    </citation>
    <scope>NUCLEOTIDE SEQUENCE [LARGE SCALE GENOMIC DNA]</scope>
    <source>
        <strain evidence="3 4">JCM 23209</strain>
    </source>
</reference>
<sequence length="318" mass="37562">MPVSQSHIFDKITTFFGRVKRSFERIGWPVFSERGLPIAMHQQIQDLTPKQRQSFYFLYTQAVNTHRKRRNIAIVLSAWAFFAGWFWVGVGLLVYLWYLKNRTIPETSQRIFQLATMSAAKPGSRFTPSSNNPYTRYGFTVREPKEMDFSYDPANLSVENLETGYLVDYDLKTWQVAQHEQYDWNETASEKVVTLVHETETLILHLCKEYNFTVIQRMDPLSIHAIQNGLEQKLLKGIMPDNILTVKDRLFYRDTRMEGWYFNLSKNKKAQKVTLWEYFDESRKQHLRIEVRGKNVKAWTGVQLSVYEFDEVLPNKTK</sequence>
<accession>A0AAW9RU98</accession>
<feature type="domain" description="DUF4178" evidence="2">
    <location>
        <begin position="163"/>
        <end position="304"/>
    </location>
</feature>
<keyword evidence="1" id="KW-0472">Membrane</keyword>
<organism evidence="3 4">
    <name type="scientific">Rapidithrix thailandica</name>
    <dbReference type="NCBI Taxonomy" id="413964"/>
    <lineage>
        <taxon>Bacteria</taxon>
        <taxon>Pseudomonadati</taxon>
        <taxon>Bacteroidota</taxon>
        <taxon>Cytophagia</taxon>
        <taxon>Cytophagales</taxon>
        <taxon>Flammeovirgaceae</taxon>
        <taxon>Rapidithrix</taxon>
    </lineage>
</organism>
<gene>
    <name evidence="3" type="ORF">AAG747_01895</name>
</gene>
<evidence type="ECO:0000256" key="1">
    <source>
        <dbReference type="SAM" id="Phobius"/>
    </source>
</evidence>
<evidence type="ECO:0000313" key="4">
    <source>
        <dbReference type="Proteomes" id="UP001403385"/>
    </source>
</evidence>
<dbReference type="InterPro" id="IPR025235">
    <property type="entry name" value="DUF4178"/>
</dbReference>
<feature type="transmembrane region" description="Helical" evidence="1">
    <location>
        <begin position="72"/>
        <end position="98"/>
    </location>
</feature>
<keyword evidence="1" id="KW-1133">Transmembrane helix</keyword>